<dbReference type="AlphaFoldDB" id="A0A645B509"/>
<comment type="caution">
    <text evidence="1">The sequence shown here is derived from an EMBL/GenBank/DDBJ whole genome shotgun (WGS) entry which is preliminary data.</text>
</comment>
<organism evidence="1">
    <name type="scientific">bioreactor metagenome</name>
    <dbReference type="NCBI Taxonomy" id="1076179"/>
    <lineage>
        <taxon>unclassified sequences</taxon>
        <taxon>metagenomes</taxon>
        <taxon>ecological metagenomes</taxon>
    </lineage>
</organism>
<proteinExistence type="predicted"/>
<protein>
    <submittedName>
        <fullName evidence="1">Uncharacterized protein</fullName>
    </submittedName>
</protein>
<evidence type="ECO:0000313" key="1">
    <source>
        <dbReference type="EMBL" id="MPM60512.1"/>
    </source>
</evidence>
<sequence>MQVGVVFADVRAFIYHGYQLIGAAVVVPGQVSGRPGRLADGVSQPA</sequence>
<gene>
    <name evidence="1" type="ORF">SDC9_107363</name>
</gene>
<dbReference type="EMBL" id="VSSQ01017839">
    <property type="protein sequence ID" value="MPM60512.1"/>
    <property type="molecule type" value="Genomic_DNA"/>
</dbReference>
<accession>A0A645B509</accession>
<name>A0A645B509_9ZZZZ</name>
<reference evidence="1" key="1">
    <citation type="submission" date="2019-08" db="EMBL/GenBank/DDBJ databases">
        <authorList>
            <person name="Kucharzyk K."/>
            <person name="Murdoch R.W."/>
            <person name="Higgins S."/>
            <person name="Loffler F."/>
        </authorList>
    </citation>
    <scope>NUCLEOTIDE SEQUENCE</scope>
</reference>